<dbReference type="EMBL" id="OU963909">
    <property type="protein sequence ID" value="CAH0400199.1"/>
    <property type="molecule type" value="Genomic_DNA"/>
</dbReference>
<organism evidence="3 4">
    <name type="scientific">Chilo suppressalis</name>
    <name type="common">Asiatic rice borer moth</name>
    <dbReference type="NCBI Taxonomy" id="168631"/>
    <lineage>
        <taxon>Eukaryota</taxon>
        <taxon>Metazoa</taxon>
        <taxon>Ecdysozoa</taxon>
        <taxon>Arthropoda</taxon>
        <taxon>Hexapoda</taxon>
        <taxon>Insecta</taxon>
        <taxon>Pterygota</taxon>
        <taxon>Neoptera</taxon>
        <taxon>Endopterygota</taxon>
        <taxon>Lepidoptera</taxon>
        <taxon>Glossata</taxon>
        <taxon>Ditrysia</taxon>
        <taxon>Pyraloidea</taxon>
        <taxon>Crambidae</taxon>
        <taxon>Crambinae</taxon>
        <taxon>Chilo</taxon>
    </lineage>
</organism>
<feature type="region of interest" description="Disordered" evidence="1">
    <location>
        <begin position="143"/>
        <end position="162"/>
    </location>
</feature>
<accession>A0ABN8AVN1</accession>
<reference evidence="3" key="1">
    <citation type="submission" date="2021-12" db="EMBL/GenBank/DDBJ databases">
        <authorList>
            <person name="King R."/>
        </authorList>
    </citation>
    <scope>NUCLEOTIDE SEQUENCE</scope>
</reference>
<name>A0ABN8AVN1_CHISP</name>
<dbReference type="InterPro" id="IPR006578">
    <property type="entry name" value="MADF-dom"/>
</dbReference>
<feature type="compositionally biased region" description="Polar residues" evidence="1">
    <location>
        <begin position="119"/>
        <end position="128"/>
    </location>
</feature>
<evidence type="ECO:0000256" key="1">
    <source>
        <dbReference type="SAM" id="MobiDB-lite"/>
    </source>
</evidence>
<dbReference type="Pfam" id="PF10545">
    <property type="entry name" value="MADF_DNA_bdg"/>
    <property type="match status" value="1"/>
</dbReference>
<sequence>MAPNTEIFIGTVRKYPELYDNSHCDYKNTAVKNRIWDDIAEMLGECDGDTLKKQWKNLRDAYSKHLRSCNAKPGEETKLIDRYRCWPWASVMSFLRPHLEITETHSNRQRNSEKAGASHSINTSSSIELDTQSQQIEIKFEPQHDIQHMRTQRKRTKQSQSNLDNVLKFRSKKTEKDDDTDLLFKSYAKKLKKMSNRRQATVKFKFAKIMLKAELEEADEMQSNLEAAQYQENDMVMIIQPPASSAGSDTDD</sequence>
<dbReference type="PANTHER" id="PTHR12243">
    <property type="entry name" value="MADF DOMAIN TRANSCRIPTION FACTOR"/>
    <property type="match status" value="1"/>
</dbReference>
<evidence type="ECO:0000259" key="2">
    <source>
        <dbReference type="PROSITE" id="PS51029"/>
    </source>
</evidence>
<keyword evidence="4" id="KW-1185">Reference proteome</keyword>
<protein>
    <recommendedName>
        <fullName evidence="2">MADF domain-containing protein</fullName>
    </recommendedName>
</protein>
<feature type="region of interest" description="Disordered" evidence="1">
    <location>
        <begin position="105"/>
        <end position="128"/>
    </location>
</feature>
<dbReference type="SMART" id="SM00595">
    <property type="entry name" value="MADF"/>
    <property type="match status" value="1"/>
</dbReference>
<dbReference type="Proteomes" id="UP001153292">
    <property type="component" value="Chromosome 16"/>
</dbReference>
<gene>
    <name evidence="3" type="ORF">CHILSU_LOCUS3387</name>
</gene>
<proteinExistence type="predicted"/>
<dbReference type="InterPro" id="IPR039353">
    <property type="entry name" value="TF_Adf1"/>
</dbReference>
<feature type="domain" description="MADF" evidence="2">
    <location>
        <begin position="7"/>
        <end position="100"/>
    </location>
</feature>
<evidence type="ECO:0000313" key="4">
    <source>
        <dbReference type="Proteomes" id="UP001153292"/>
    </source>
</evidence>
<evidence type="ECO:0000313" key="3">
    <source>
        <dbReference type="EMBL" id="CAH0400199.1"/>
    </source>
</evidence>
<dbReference type="PROSITE" id="PS51029">
    <property type="entry name" value="MADF"/>
    <property type="match status" value="1"/>
</dbReference>
<dbReference type="PANTHER" id="PTHR12243:SF67">
    <property type="entry name" value="COREPRESSOR OF PANGOLIN, ISOFORM A-RELATED"/>
    <property type="match status" value="1"/>
</dbReference>